<comment type="caution">
    <text evidence="2">The sequence shown here is derived from an EMBL/GenBank/DDBJ whole genome shotgun (WGS) entry which is preliminary data.</text>
</comment>
<feature type="compositionally biased region" description="Polar residues" evidence="1">
    <location>
        <begin position="27"/>
        <end position="43"/>
    </location>
</feature>
<feature type="compositionally biased region" description="Low complexity" evidence="1">
    <location>
        <begin position="14"/>
        <end position="26"/>
    </location>
</feature>
<organism evidence="2 3">
    <name type="scientific">Streptomyces cinereoruber</name>
    <dbReference type="NCBI Taxonomy" id="67260"/>
    <lineage>
        <taxon>Bacteria</taxon>
        <taxon>Bacillati</taxon>
        <taxon>Actinomycetota</taxon>
        <taxon>Actinomycetes</taxon>
        <taxon>Kitasatosporales</taxon>
        <taxon>Streptomycetaceae</taxon>
        <taxon>Streptomyces</taxon>
    </lineage>
</organism>
<dbReference type="Proteomes" id="UP000642014">
    <property type="component" value="Unassembled WGS sequence"/>
</dbReference>
<dbReference type="Gene3D" id="3.40.50.720">
    <property type="entry name" value="NAD(P)-binding Rossmann-like Domain"/>
    <property type="match status" value="1"/>
</dbReference>
<dbReference type="PANTHER" id="PTHR43162:SF1">
    <property type="entry name" value="PRESTALK A DIFFERENTIATION PROTEIN A"/>
    <property type="match status" value="1"/>
</dbReference>
<dbReference type="PANTHER" id="PTHR43162">
    <property type="match status" value="1"/>
</dbReference>
<dbReference type="InterPro" id="IPR051604">
    <property type="entry name" value="Ergot_Alk_Oxidoreductase"/>
</dbReference>
<reference evidence="2 3" key="1">
    <citation type="journal article" date="2014" name="Int. J. Syst. Evol. Microbiol.">
        <title>Complete genome sequence of Corynebacterium casei LMG S-19264T (=DSM 44701T), isolated from a smear-ripened cheese.</title>
        <authorList>
            <consortium name="US DOE Joint Genome Institute (JGI-PGF)"/>
            <person name="Walter F."/>
            <person name="Albersmeier A."/>
            <person name="Kalinowski J."/>
            <person name="Ruckert C."/>
        </authorList>
    </citation>
    <scope>NUCLEOTIDE SEQUENCE [LARGE SCALE GENOMIC DNA]</scope>
    <source>
        <strain evidence="2 3">JCM 4205</strain>
    </source>
</reference>
<sequence length="317" mass="32599">MGPGAAGREPWGMTTQTENTQNTQAQSRQSTRAGNAPAGNTRTVLVTSASGKTGRRVAERLAARGVTVRAGSRTGTTRFDWEDRATWGPALRGADAAYVAYYPDLAAPGAVGAMEAFGRLAAENGVRRITLLSGRGEPMALAAEEALRKAAAGSGEGPGAELTLVRASFFAQNFSEGLLAEGVAEGAVVFPAGDTAEPFIDVDDLADVVVEALTADGHAGLVHEVTGPRPLGFAEVAAEIARASGRPVVYEPVSEAAYAELLTGFGLPADEAAWLAALFATLLDGHNSSVTDGVKRVLGREPRSFAAFASGTWGGEA</sequence>
<gene>
    <name evidence="2" type="ORF">GCM10010497_18040</name>
</gene>
<feature type="region of interest" description="Disordered" evidence="1">
    <location>
        <begin position="1"/>
        <end position="43"/>
    </location>
</feature>
<dbReference type="InterPro" id="IPR036291">
    <property type="entry name" value="NAD(P)-bd_dom_sf"/>
</dbReference>
<dbReference type="SUPFAM" id="SSF51735">
    <property type="entry name" value="NAD(P)-binding Rossmann-fold domains"/>
    <property type="match status" value="1"/>
</dbReference>
<dbReference type="AlphaFoldDB" id="A0AAV4KFF5"/>
<dbReference type="EMBL" id="BMSJ01000002">
    <property type="protein sequence ID" value="GGR16120.1"/>
    <property type="molecule type" value="Genomic_DNA"/>
</dbReference>
<proteinExistence type="predicted"/>
<accession>A0AAV4KFF5</accession>
<protein>
    <submittedName>
        <fullName evidence="2">NmrA family transcriptional regulator</fullName>
    </submittedName>
</protein>
<evidence type="ECO:0000256" key="1">
    <source>
        <dbReference type="SAM" id="MobiDB-lite"/>
    </source>
</evidence>
<name>A0AAV4KFF5_9ACTN</name>
<evidence type="ECO:0000313" key="3">
    <source>
        <dbReference type="Proteomes" id="UP000642014"/>
    </source>
</evidence>
<dbReference type="Gene3D" id="3.90.25.10">
    <property type="entry name" value="UDP-galactose 4-epimerase, domain 1"/>
    <property type="match status" value="1"/>
</dbReference>
<evidence type="ECO:0000313" key="2">
    <source>
        <dbReference type="EMBL" id="GGR16120.1"/>
    </source>
</evidence>